<dbReference type="Pfam" id="PF00389">
    <property type="entry name" value="2-Hacid_dh"/>
    <property type="match status" value="1"/>
</dbReference>
<reference evidence="6" key="1">
    <citation type="submission" date="2017-03" db="EMBL/GenBank/DDBJ databases">
        <title>Novel pathways for hydrocarbon cycling and metabolic interdependencies in hydrothermal sediment communities.</title>
        <authorList>
            <person name="Dombrowski N."/>
            <person name="Seitz K."/>
            <person name="Teske A."/>
            <person name="Baker B."/>
        </authorList>
    </citation>
    <scope>NUCLEOTIDE SEQUENCE [LARGE SCALE GENOMIC DNA]</scope>
</reference>
<sequence length="160" mass="18013">MKITILAPKTEFNEEQQKRLSQLGEIVYTDSRREYPIEELIKLAKDSEILAADPDNLGGFEKAQEGRFTQLMESLPNLKGVALATTSFSWIDLDYCKKREIVVTNVPYYSAESVAEHVLALLICLAKKIILTDRRTQQGKYKLDMGFELKGKTLGVIGLG</sequence>
<name>A0A1W9NZ50_UNCC3</name>
<accession>A0A1W9NZ50</accession>
<evidence type="ECO:0000256" key="1">
    <source>
        <dbReference type="ARBA" id="ARBA00005854"/>
    </source>
</evidence>
<gene>
    <name evidence="5" type="ORF">B5M47_02900</name>
</gene>
<keyword evidence="2" id="KW-0560">Oxidoreductase</keyword>
<dbReference type="GO" id="GO:0051287">
    <property type="term" value="F:NAD binding"/>
    <property type="evidence" value="ECO:0007669"/>
    <property type="project" value="InterPro"/>
</dbReference>
<protein>
    <recommendedName>
        <fullName evidence="4">D-isomer specific 2-hydroxyacid dehydrogenase catalytic domain-containing protein</fullName>
    </recommendedName>
</protein>
<comment type="similarity">
    <text evidence="1">Belongs to the D-isomer specific 2-hydroxyacid dehydrogenase family.</text>
</comment>
<dbReference type="PANTHER" id="PTHR43761">
    <property type="entry name" value="D-ISOMER SPECIFIC 2-HYDROXYACID DEHYDROGENASE FAMILY PROTEIN (AFU_ORTHOLOGUE AFUA_1G13630)"/>
    <property type="match status" value="1"/>
</dbReference>
<proteinExistence type="inferred from homology"/>
<organism evidence="5 6">
    <name type="scientific">candidate division CPR3 bacterium 4484_211</name>
    <dbReference type="NCBI Taxonomy" id="1968527"/>
    <lineage>
        <taxon>Bacteria</taxon>
        <taxon>Bacteria division CPR3</taxon>
    </lineage>
</organism>
<evidence type="ECO:0000313" key="5">
    <source>
        <dbReference type="EMBL" id="OQX50823.1"/>
    </source>
</evidence>
<dbReference type="PANTHER" id="PTHR43761:SF1">
    <property type="entry name" value="D-ISOMER SPECIFIC 2-HYDROXYACID DEHYDROGENASE CATALYTIC DOMAIN-CONTAINING PROTEIN-RELATED"/>
    <property type="match status" value="1"/>
</dbReference>
<dbReference type="SUPFAM" id="SSF52283">
    <property type="entry name" value="Formate/glycerate dehydrogenase catalytic domain-like"/>
    <property type="match status" value="1"/>
</dbReference>
<dbReference type="STRING" id="1968527.B5M47_02900"/>
<feature type="non-terminal residue" evidence="5">
    <location>
        <position position="160"/>
    </location>
</feature>
<comment type="caution">
    <text evidence="5">The sequence shown here is derived from an EMBL/GenBank/DDBJ whole genome shotgun (WGS) entry which is preliminary data.</text>
</comment>
<evidence type="ECO:0000313" key="6">
    <source>
        <dbReference type="Proteomes" id="UP000192520"/>
    </source>
</evidence>
<dbReference type="Proteomes" id="UP000192520">
    <property type="component" value="Unassembled WGS sequence"/>
</dbReference>
<dbReference type="GO" id="GO:0016616">
    <property type="term" value="F:oxidoreductase activity, acting on the CH-OH group of donors, NAD or NADP as acceptor"/>
    <property type="evidence" value="ECO:0007669"/>
    <property type="project" value="InterPro"/>
</dbReference>
<feature type="domain" description="D-isomer specific 2-hydroxyacid dehydrogenase catalytic" evidence="4">
    <location>
        <begin position="13"/>
        <end position="118"/>
    </location>
</feature>
<evidence type="ECO:0000256" key="2">
    <source>
        <dbReference type="ARBA" id="ARBA00023002"/>
    </source>
</evidence>
<dbReference type="InterPro" id="IPR006139">
    <property type="entry name" value="D-isomer_2_OHA_DH_cat_dom"/>
</dbReference>
<keyword evidence="3" id="KW-0520">NAD</keyword>
<evidence type="ECO:0000256" key="3">
    <source>
        <dbReference type="ARBA" id="ARBA00023027"/>
    </source>
</evidence>
<dbReference type="Gene3D" id="3.40.50.720">
    <property type="entry name" value="NAD(P)-binding Rossmann-like Domain"/>
    <property type="match status" value="2"/>
</dbReference>
<dbReference type="AlphaFoldDB" id="A0A1W9NZ50"/>
<evidence type="ECO:0000259" key="4">
    <source>
        <dbReference type="Pfam" id="PF00389"/>
    </source>
</evidence>
<dbReference type="EMBL" id="MZGJ01000017">
    <property type="protein sequence ID" value="OQX50823.1"/>
    <property type="molecule type" value="Genomic_DNA"/>
</dbReference>
<dbReference type="InterPro" id="IPR050418">
    <property type="entry name" value="D-iso_2-hydroxyacid_DH_PdxB"/>
</dbReference>